<evidence type="ECO:0000256" key="5">
    <source>
        <dbReference type="ARBA" id="ARBA00021008"/>
    </source>
</evidence>
<keyword evidence="8 18" id="KW-0812">Transmembrane</keyword>
<feature type="transmembrane region" description="Helical" evidence="18">
    <location>
        <begin position="214"/>
        <end position="236"/>
    </location>
</feature>
<feature type="transmembrane region" description="Helical" evidence="18">
    <location>
        <begin position="166"/>
        <end position="193"/>
    </location>
</feature>
<evidence type="ECO:0000256" key="7">
    <source>
        <dbReference type="ARBA" id="ARBA00022660"/>
    </source>
</evidence>
<evidence type="ECO:0000256" key="17">
    <source>
        <dbReference type="ARBA" id="ARBA00049551"/>
    </source>
</evidence>
<dbReference type="EMBL" id="KR703581">
    <property type="protein sequence ID" value="AKQ53265.1"/>
    <property type="molecule type" value="Genomic_DNA"/>
</dbReference>
<dbReference type="AlphaFoldDB" id="A0A0U2E431"/>
<dbReference type="GO" id="GO:0006120">
    <property type="term" value="P:mitochondrial electron transport, NADH to ubiquinone"/>
    <property type="evidence" value="ECO:0007669"/>
    <property type="project" value="InterPro"/>
</dbReference>
<feature type="transmembrane region" description="Helical" evidence="18">
    <location>
        <begin position="78"/>
        <end position="98"/>
    </location>
</feature>
<evidence type="ECO:0000256" key="13">
    <source>
        <dbReference type="ARBA" id="ARBA00023027"/>
    </source>
</evidence>
<evidence type="ECO:0000256" key="9">
    <source>
        <dbReference type="ARBA" id="ARBA00022792"/>
    </source>
</evidence>
<evidence type="ECO:0000256" key="2">
    <source>
        <dbReference type="ARBA" id="ARBA00004448"/>
    </source>
</evidence>
<keyword evidence="13 18" id="KW-0520">NAD</keyword>
<reference evidence="20" key="1">
    <citation type="journal article" date="2015" name="Mitochondrial DNA">
        <title>The mitochondrial genome of Tenthredo tienmushana (Takeuchi) and a related phylogenetic analysis of the sawflies (Insecta: Hymenoptera).</title>
        <authorList>
            <person name="Song S.N."/>
            <person name="Wang Z.H."/>
            <person name="Li Y."/>
            <person name="Wei S.J."/>
            <person name="Chen X.X."/>
        </authorList>
    </citation>
    <scope>NUCLEOTIDE SEQUENCE</scope>
</reference>
<dbReference type="GO" id="GO:0005743">
    <property type="term" value="C:mitochondrial inner membrane"/>
    <property type="evidence" value="ECO:0007669"/>
    <property type="project" value="UniProtKB-SubCell"/>
</dbReference>
<comment type="function">
    <text evidence="18">Core subunit of the mitochondrial membrane respiratory chain NADH dehydrogenase (Complex I) which catalyzes electron transfer from NADH through the respiratory chain, using ubiquinone as an electron acceptor. Essential for the catalytic activity and assembly of complex I.</text>
</comment>
<organism evidence="20">
    <name type="scientific">Tenthredo tienmushana</name>
    <dbReference type="NCBI Taxonomy" id="1385159"/>
    <lineage>
        <taxon>Eukaryota</taxon>
        <taxon>Metazoa</taxon>
        <taxon>Ecdysozoa</taxon>
        <taxon>Arthropoda</taxon>
        <taxon>Hexapoda</taxon>
        <taxon>Insecta</taxon>
        <taxon>Pterygota</taxon>
        <taxon>Neoptera</taxon>
        <taxon>Endopterygota</taxon>
        <taxon>Hymenoptera</taxon>
        <taxon>Tenthredinoidea</taxon>
        <taxon>Tenthredinidae</taxon>
        <taxon>Tenthredininae</taxon>
        <taxon>Tenthredo</taxon>
    </lineage>
</organism>
<evidence type="ECO:0000256" key="15">
    <source>
        <dbReference type="ARBA" id="ARBA00023128"/>
    </source>
</evidence>
<protein>
    <recommendedName>
        <fullName evidence="5 18">NADH-ubiquinone oxidoreductase chain 2</fullName>
        <ecNumber evidence="4 18">7.1.1.2</ecNumber>
    </recommendedName>
</protein>
<comment type="subcellular location">
    <subcellularLocation>
        <location evidence="2 18">Mitochondrion inner membrane</location>
        <topology evidence="2 18">Multi-pass membrane protein</topology>
    </subcellularLocation>
</comment>
<evidence type="ECO:0000256" key="6">
    <source>
        <dbReference type="ARBA" id="ARBA00022448"/>
    </source>
</evidence>
<comment type="catalytic activity">
    <reaction evidence="17 18">
        <text>a ubiquinone + NADH + 5 H(+)(in) = a ubiquinol + NAD(+) + 4 H(+)(out)</text>
        <dbReference type="Rhea" id="RHEA:29091"/>
        <dbReference type="Rhea" id="RHEA-COMP:9565"/>
        <dbReference type="Rhea" id="RHEA-COMP:9566"/>
        <dbReference type="ChEBI" id="CHEBI:15378"/>
        <dbReference type="ChEBI" id="CHEBI:16389"/>
        <dbReference type="ChEBI" id="CHEBI:17976"/>
        <dbReference type="ChEBI" id="CHEBI:57540"/>
        <dbReference type="ChEBI" id="CHEBI:57945"/>
        <dbReference type="EC" id="7.1.1.2"/>
    </reaction>
</comment>
<comment type="function">
    <text evidence="1">Core subunit of the mitochondrial membrane respiratory chain NADH dehydrogenase (Complex I) that is believed to belong to the minimal assembly required for catalysis. Complex I functions in the transfer of electrons from NADH to the respiratory chain. The immediate electron acceptor for the enzyme is believed to be ubiquinone.</text>
</comment>
<evidence type="ECO:0000256" key="14">
    <source>
        <dbReference type="ARBA" id="ARBA00023075"/>
    </source>
</evidence>
<evidence type="ECO:0000256" key="10">
    <source>
        <dbReference type="ARBA" id="ARBA00022967"/>
    </source>
</evidence>
<sequence>MFKLLFIMKLTKYFFKKKNNSSLLNLKILFIIIMILSSLIAINSSSWFMMWMSMEMNLMSFIPLMMNSSKKIKISNSMMIYFIIQAMASSILIMIIIMMKLQNNIIKMNFLMNMMQLSLLMKLGASPFHWWTPKIFNNLSWMNCFMFLTWQKIIPLFLLMNFNNNFMIYISALTSSFMGAMLGINQISIKLIMNYSSINHLGWMLMTLMINKNLLLMYFMFYSLINLMISLIMNNYNFKFINQLFKNNNQNMNMKLIMMSMFLSLSGMPPMLGFLPKILTLMLMIKNNMIMETLMFIILSTISLSFYINILMSMFIFSKNNSKWMNKNNFNFNKTIFSILLLNLMLMLIIIIPLLNMLM</sequence>
<evidence type="ECO:0000256" key="3">
    <source>
        <dbReference type="ARBA" id="ARBA00007012"/>
    </source>
</evidence>
<keyword evidence="7 18" id="KW-0679">Respiratory chain</keyword>
<dbReference type="GO" id="GO:0008137">
    <property type="term" value="F:NADH dehydrogenase (ubiquinone) activity"/>
    <property type="evidence" value="ECO:0007669"/>
    <property type="project" value="UniProtKB-EC"/>
</dbReference>
<evidence type="ECO:0000256" key="4">
    <source>
        <dbReference type="ARBA" id="ARBA00012944"/>
    </source>
</evidence>
<evidence type="ECO:0000256" key="1">
    <source>
        <dbReference type="ARBA" id="ARBA00003257"/>
    </source>
</evidence>
<keyword evidence="9 18" id="KW-0999">Mitochondrion inner membrane</keyword>
<keyword evidence="16 18" id="KW-0472">Membrane</keyword>
<evidence type="ECO:0000256" key="18">
    <source>
        <dbReference type="RuleBase" id="RU003403"/>
    </source>
</evidence>
<dbReference type="PANTHER" id="PTHR46552:SF1">
    <property type="entry name" value="NADH-UBIQUINONE OXIDOREDUCTASE CHAIN 2"/>
    <property type="match status" value="1"/>
</dbReference>
<keyword evidence="11 18" id="KW-0249">Electron transport</keyword>
<feature type="transmembrane region" description="Helical" evidence="18">
    <location>
        <begin position="256"/>
        <end position="275"/>
    </location>
</feature>
<gene>
    <name evidence="20" type="primary">ND2</name>
</gene>
<dbReference type="PANTHER" id="PTHR46552">
    <property type="entry name" value="NADH-UBIQUINONE OXIDOREDUCTASE CHAIN 2"/>
    <property type="match status" value="1"/>
</dbReference>
<dbReference type="InterPro" id="IPR001750">
    <property type="entry name" value="ND/Mrp_TM"/>
</dbReference>
<dbReference type="InterPro" id="IPR003917">
    <property type="entry name" value="NADH_UbQ_OxRdtase_chain2"/>
</dbReference>
<comment type="similarity">
    <text evidence="3 18">Belongs to the complex I subunit 2 family.</text>
</comment>
<keyword evidence="15 18" id="KW-0496">Mitochondrion</keyword>
<proteinExistence type="inferred from homology"/>
<evidence type="ECO:0000256" key="8">
    <source>
        <dbReference type="ARBA" id="ARBA00022692"/>
    </source>
</evidence>
<keyword evidence="12 18" id="KW-1133">Transmembrane helix</keyword>
<evidence type="ECO:0000259" key="19">
    <source>
        <dbReference type="Pfam" id="PF00361"/>
    </source>
</evidence>
<keyword evidence="10 18" id="KW-1278">Translocase</keyword>
<accession>A0A0U2E431</accession>
<feature type="transmembrane region" description="Helical" evidence="18">
    <location>
        <begin position="336"/>
        <end position="358"/>
    </location>
</feature>
<feature type="transmembrane region" description="Helical" evidence="18">
    <location>
        <begin position="296"/>
        <end position="316"/>
    </location>
</feature>
<feature type="transmembrane region" description="Helical" evidence="18">
    <location>
        <begin position="110"/>
        <end position="132"/>
    </location>
</feature>
<feature type="domain" description="NADH:quinone oxidoreductase/Mrp antiporter transmembrane" evidence="19">
    <location>
        <begin position="44"/>
        <end position="302"/>
    </location>
</feature>
<evidence type="ECO:0000256" key="12">
    <source>
        <dbReference type="ARBA" id="ARBA00022989"/>
    </source>
</evidence>
<dbReference type="EC" id="7.1.1.2" evidence="4 18"/>
<keyword evidence="6" id="KW-0813">Transport</keyword>
<keyword evidence="14 18" id="KW-0830">Ubiquinone</keyword>
<evidence type="ECO:0000313" key="20">
    <source>
        <dbReference type="EMBL" id="AKQ53265.1"/>
    </source>
</evidence>
<dbReference type="Pfam" id="PF00361">
    <property type="entry name" value="Proton_antipo_M"/>
    <property type="match status" value="1"/>
</dbReference>
<dbReference type="PRINTS" id="PR01436">
    <property type="entry name" value="NADHDHGNASE2"/>
</dbReference>
<evidence type="ECO:0000256" key="16">
    <source>
        <dbReference type="ARBA" id="ARBA00023136"/>
    </source>
</evidence>
<feature type="transmembrane region" description="Helical" evidence="18">
    <location>
        <begin position="21"/>
        <end position="42"/>
    </location>
</feature>
<evidence type="ECO:0000256" key="11">
    <source>
        <dbReference type="ARBA" id="ARBA00022982"/>
    </source>
</evidence>
<name>A0A0U2E431_9HYME</name>
<geneLocation type="mitochondrion" evidence="20"/>
<dbReference type="InterPro" id="IPR050175">
    <property type="entry name" value="Complex_I_Subunit_2"/>
</dbReference>